<dbReference type="AlphaFoldDB" id="A0A151AAB6"/>
<dbReference type="GO" id="GO:0008237">
    <property type="term" value="F:metallopeptidase activity"/>
    <property type="evidence" value="ECO:0007669"/>
    <property type="project" value="InterPro"/>
</dbReference>
<evidence type="ECO:0000313" key="4">
    <source>
        <dbReference type="Proteomes" id="UP000075321"/>
    </source>
</evidence>
<comment type="caution">
    <text evidence="3">The sequence shown here is derived from an EMBL/GenBank/DDBJ whole genome shotgun (WGS) entry which is preliminary data.</text>
</comment>
<feature type="domain" description="Metalloprotease TldD/E C-terminal" evidence="2">
    <location>
        <begin position="229"/>
        <end position="469"/>
    </location>
</feature>
<dbReference type="PATRIC" id="fig|1008153.3.peg.3453"/>
<dbReference type="SUPFAM" id="SSF111283">
    <property type="entry name" value="Putative modulator of DNA gyrase, PmbA/TldD"/>
    <property type="match status" value="1"/>
</dbReference>
<dbReference type="InterPro" id="IPR035068">
    <property type="entry name" value="TldD/PmbA_N"/>
</dbReference>
<evidence type="ECO:0000256" key="1">
    <source>
        <dbReference type="ARBA" id="ARBA00005836"/>
    </source>
</evidence>
<dbReference type="GO" id="GO:0005829">
    <property type="term" value="C:cytosol"/>
    <property type="evidence" value="ECO:0007669"/>
    <property type="project" value="TreeGrafter"/>
</dbReference>
<dbReference type="PANTHER" id="PTHR30624">
    <property type="entry name" value="UNCHARACTERIZED PROTEIN TLDD AND PMBA"/>
    <property type="match status" value="1"/>
</dbReference>
<dbReference type="PANTHER" id="PTHR30624:SF4">
    <property type="entry name" value="METALLOPROTEASE TLDD"/>
    <property type="match status" value="1"/>
</dbReference>
<evidence type="ECO:0000259" key="2">
    <source>
        <dbReference type="Pfam" id="PF19289"/>
    </source>
</evidence>
<dbReference type="EMBL" id="LTAZ01000013">
    <property type="protein sequence ID" value="KYH24307.1"/>
    <property type="molecule type" value="Genomic_DNA"/>
</dbReference>
<name>A0A151AAB6_9EURY</name>
<dbReference type="RefSeq" id="WP_211263605.1">
    <property type="nucleotide sequence ID" value="NZ_LTAZ01000013.1"/>
</dbReference>
<proteinExistence type="inferred from homology"/>
<evidence type="ECO:0000313" key="3">
    <source>
        <dbReference type="EMBL" id="KYH24307.1"/>
    </source>
</evidence>
<dbReference type="InterPro" id="IPR051463">
    <property type="entry name" value="Peptidase_U62_metallo"/>
</dbReference>
<gene>
    <name evidence="3" type="ORF">HAPAU_32900</name>
</gene>
<dbReference type="InterPro" id="IPR045569">
    <property type="entry name" value="Metalloprtase-TldD/E_C"/>
</dbReference>
<dbReference type="InterPro" id="IPR036059">
    <property type="entry name" value="TldD/PmbA_sf"/>
</dbReference>
<comment type="similarity">
    <text evidence="1">Belongs to the peptidase U62 family.</text>
</comment>
<reference evidence="3 4" key="1">
    <citation type="submission" date="2016-02" db="EMBL/GenBank/DDBJ databases">
        <title>Genome sequence of Halalkalicoccus paucihalophilus DSM 24557.</title>
        <authorList>
            <person name="Poehlein A."/>
            <person name="Daniel R."/>
        </authorList>
    </citation>
    <scope>NUCLEOTIDE SEQUENCE [LARGE SCALE GENOMIC DNA]</scope>
    <source>
        <strain evidence="3 4">DSM 24557</strain>
    </source>
</reference>
<dbReference type="GO" id="GO:0006508">
    <property type="term" value="P:proteolysis"/>
    <property type="evidence" value="ECO:0007669"/>
    <property type="project" value="InterPro"/>
</dbReference>
<accession>A0A151AAB6</accession>
<organism evidence="3 4">
    <name type="scientific">Halalkalicoccus paucihalophilus</name>
    <dbReference type="NCBI Taxonomy" id="1008153"/>
    <lineage>
        <taxon>Archaea</taxon>
        <taxon>Methanobacteriati</taxon>
        <taxon>Methanobacteriota</taxon>
        <taxon>Stenosarchaea group</taxon>
        <taxon>Halobacteria</taxon>
        <taxon>Halobacteriales</taxon>
        <taxon>Halococcaceae</taxon>
        <taxon>Halalkalicoccus</taxon>
    </lineage>
</organism>
<dbReference type="Proteomes" id="UP000075321">
    <property type="component" value="Unassembled WGS sequence"/>
</dbReference>
<sequence>MSESDEPVAAMEWLLNRFEDDDDVAYAEVGAVSQTKTDLVVTENGPRSELTFDEAGVWCRVFSDGAADYRYTTSLEEAVLADVAERAIRGGKFLAQVDPARFDQFTTHRAVHSGWAANRIDDVPLERKRSTVKTGLEAAEDVNLKRRRVNYADAHIEQTAATTTGSTVRTTLDRASITCILAIRDGPTVRRHAGSTRGAAFLDELPDVFAAAAADAQILAQAAVADAPTGETTVVLSPRAAGQLFAFVSHYLEADMAEMGLSPYDIGDELGPESLTIVDSVRAGSWAAQGYDAELRPPTPVHLVENGTVTHRLHNTATGAEADILPAGNAVHSLGFEQAPRIHARHLEVEPGDATRTALRNGADVLVERFDEPWLRDEFERVQRSGAMPASALYARDIDRKTNDRTDRGCAEFPIAEGYRLRDGKRAGRVEGVSLTYNPLTLHKVTAIGDVHGTVTGVDEKHKSHVPYAVTAPGVRLTATLRIDG</sequence>
<keyword evidence="4" id="KW-1185">Reference proteome</keyword>
<dbReference type="Pfam" id="PF19289">
    <property type="entry name" value="PmbA_TldD_3rd"/>
    <property type="match status" value="1"/>
</dbReference>
<protein>
    <submittedName>
        <fullName evidence="3">Putative modulator of DNA gyrase</fullName>
    </submittedName>
</protein>
<dbReference type="Gene3D" id="3.30.2290.10">
    <property type="entry name" value="PmbA/TldD superfamily"/>
    <property type="match status" value="1"/>
</dbReference>
<dbReference type="OrthoDB" id="98233at2157"/>